<reference evidence="1" key="1">
    <citation type="submission" date="2022-01" db="EMBL/GenBank/DDBJ databases">
        <title>Comparative genomics reveals a dynamic genome evolution in the ectomycorrhizal milk-cap (Lactarius) mushrooms.</title>
        <authorList>
            <consortium name="DOE Joint Genome Institute"/>
            <person name="Lebreton A."/>
            <person name="Tang N."/>
            <person name="Kuo A."/>
            <person name="LaButti K."/>
            <person name="Drula E."/>
            <person name="Barry K."/>
            <person name="Clum A."/>
            <person name="Lipzen A."/>
            <person name="Mousain D."/>
            <person name="Ng V."/>
            <person name="Wang R."/>
            <person name="Wang X."/>
            <person name="Dai Y."/>
            <person name="Henrissat B."/>
            <person name="Grigoriev I.V."/>
            <person name="Guerin-Laguette A."/>
            <person name="Yu F."/>
            <person name="Martin F.M."/>
        </authorList>
    </citation>
    <scope>NUCLEOTIDE SEQUENCE</scope>
    <source>
        <strain evidence="1">QP</strain>
    </source>
</reference>
<proteinExistence type="predicted"/>
<dbReference type="InterPro" id="IPR036291">
    <property type="entry name" value="NAD(P)-bd_dom_sf"/>
</dbReference>
<evidence type="ECO:0000313" key="2">
    <source>
        <dbReference type="Proteomes" id="UP001201163"/>
    </source>
</evidence>
<sequence>MPSSATPDVVLDTAVTGTTRILEDALATGVKKLVITENAASLAAMGDYWKDKTIAETIQHLTREDAFKPSASGFDVYTISKGLSDLTARNFKRDQPDFDVAFIYPSLIFGPG</sequence>
<dbReference type="Gene3D" id="3.40.50.720">
    <property type="entry name" value="NAD(P)-binding Rossmann-like Domain"/>
    <property type="match status" value="1"/>
</dbReference>
<name>A0AAD4LPU3_9AGAM</name>
<dbReference type="SUPFAM" id="SSF51735">
    <property type="entry name" value="NAD(P)-binding Rossmann-fold domains"/>
    <property type="match status" value="1"/>
</dbReference>
<dbReference type="EMBL" id="JAKELL010000005">
    <property type="protein sequence ID" value="KAH8998428.1"/>
    <property type="molecule type" value="Genomic_DNA"/>
</dbReference>
<dbReference type="Proteomes" id="UP001201163">
    <property type="component" value="Unassembled WGS sequence"/>
</dbReference>
<evidence type="ECO:0000313" key="1">
    <source>
        <dbReference type="EMBL" id="KAH8998428.1"/>
    </source>
</evidence>
<organism evidence="1 2">
    <name type="scientific">Lactarius akahatsu</name>
    <dbReference type="NCBI Taxonomy" id="416441"/>
    <lineage>
        <taxon>Eukaryota</taxon>
        <taxon>Fungi</taxon>
        <taxon>Dikarya</taxon>
        <taxon>Basidiomycota</taxon>
        <taxon>Agaricomycotina</taxon>
        <taxon>Agaricomycetes</taxon>
        <taxon>Russulales</taxon>
        <taxon>Russulaceae</taxon>
        <taxon>Lactarius</taxon>
    </lineage>
</organism>
<comment type="caution">
    <text evidence="1">The sequence shown here is derived from an EMBL/GenBank/DDBJ whole genome shotgun (WGS) entry which is preliminary data.</text>
</comment>
<dbReference type="AlphaFoldDB" id="A0AAD4LPU3"/>
<keyword evidence="2" id="KW-1185">Reference proteome</keyword>
<protein>
    <submittedName>
        <fullName evidence="1">Uncharacterized protein</fullName>
    </submittedName>
</protein>
<gene>
    <name evidence="1" type="ORF">EDB92DRAFT_1941267</name>
</gene>
<accession>A0AAD4LPU3</accession>